<accession>A0A1Y2CJ91</accession>
<dbReference type="PROSITE" id="PS50011">
    <property type="entry name" value="PROTEIN_KINASE_DOM"/>
    <property type="match status" value="1"/>
</dbReference>
<dbReference type="GO" id="GO:0004674">
    <property type="term" value="F:protein serine/threonine kinase activity"/>
    <property type="evidence" value="ECO:0007669"/>
    <property type="project" value="TreeGrafter"/>
</dbReference>
<evidence type="ECO:0000313" key="4">
    <source>
        <dbReference type="EMBL" id="ORY46924.1"/>
    </source>
</evidence>
<name>A0A1Y2CJ91_9FUNG</name>
<dbReference type="PANTHER" id="PTHR44167:SF24">
    <property type="entry name" value="SERINE_THREONINE-PROTEIN KINASE CHK2"/>
    <property type="match status" value="1"/>
</dbReference>
<dbReference type="AlphaFoldDB" id="A0A1Y2CJ91"/>
<keyword evidence="1" id="KW-0067">ATP-binding</keyword>
<keyword evidence="4" id="KW-0418">Kinase</keyword>
<dbReference type="GO" id="GO:0005737">
    <property type="term" value="C:cytoplasm"/>
    <property type="evidence" value="ECO:0007669"/>
    <property type="project" value="TreeGrafter"/>
</dbReference>
<dbReference type="InterPro" id="IPR017441">
    <property type="entry name" value="Protein_kinase_ATP_BS"/>
</dbReference>
<proteinExistence type="predicted"/>
<dbReference type="Gene3D" id="1.10.510.10">
    <property type="entry name" value="Transferase(Phosphotransferase) domain 1"/>
    <property type="match status" value="2"/>
</dbReference>
<keyword evidence="5" id="KW-1185">Reference proteome</keyword>
<dbReference type="GO" id="GO:0005524">
    <property type="term" value="F:ATP binding"/>
    <property type="evidence" value="ECO:0007669"/>
    <property type="project" value="UniProtKB-UniRule"/>
</dbReference>
<feature type="domain" description="Protein kinase" evidence="3">
    <location>
        <begin position="78"/>
        <end position="367"/>
    </location>
</feature>
<evidence type="ECO:0000313" key="5">
    <source>
        <dbReference type="Proteomes" id="UP000193642"/>
    </source>
</evidence>
<dbReference type="SMART" id="SM00220">
    <property type="entry name" value="S_TKc"/>
    <property type="match status" value="1"/>
</dbReference>
<reference evidence="4 5" key="1">
    <citation type="submission" date="2016-07" db="EMBL/GenBank/DDBJ databases">
        <title>Pervasive Adenine N6-methylation of Active Genes in Fungi.</title>
        <authorList>
            <consortium name="DOE Joint Genome Institute"/>
            <person name="Mondo S.J."/>
            <person name="Dannebaum R.O."/>
            <person name="Kuo R.C."/>
            <person name="Labutti K."/>
            <person name="Haridas S."/>
            <person name="Kuo A."/>
            <person name="Salamov A."/>
            <person name="Ahrendt S.R."/>
            <person name="Lipzen A."/>
            <person name="Sullivan W."/>
            <person name="Andreopoulos W.B."/>
            <person name="Clum A."/>
            <person name="Lindquist E."/>
            <person name="Daum C."/>
            <person name="Ramamoorthy G.K."/>
            <person name="Gryganskyi A."/>
            <person name="Culley D."/>
            <person name="Magnuson J.K."/>
            <person name="James T.Y."/>
            <person name="O'Malley M.A."/>
            <person name="Stajich J.E."/>
            <person name="Spatafora J.W."/>
            <person name="Visel A."/>
            <person name="Grigoriev I.V."/>
        </authorList>
    </citation>
    <scope>NUCLEOTIDE SEQUENCE [LARGE SCALE GENOMIC DNA]</scope>
    <source>
        <strain evidence="4 5">JEL800</strain>
    </source>
</reference>
<dbReference type="EMBL" id="MCGO01000015">
    <property type="protein sequence ID" value="ORY46924.1"/>
    <property type="molecule type" value="Genomic_DNA"/>
</dbReference>
<gene>
    <name evidence="4" type="ORF">BCR33DRAFT_715326</name>
</gene>
<keyword evidence="4" id="KW-0808">Transferase</keyword>
<dbReference type="OrthoDB" id="4062651at2759"/>
<dbReference type="InterPro" id="IPR011009">
    <property type="entry name" value="Kinase-like_dom_sf"/>
</dbReference>
<dbReference type="PANTHER" id="PTHR44167">
    <property type="entry name" value="OVARIAN-SPECIFIC SERINE/THREONINE-PROTEIN KINASE LOK-RELATED"/>
    <property type="match status" value="1"/>
</dbReference>
<sequence>MFSTTNTASVSSSSSSSSKHSSTSSANSVTKTTTAAATTTSADKNQKPLYSGLNSEAMARMAVYSAFTQSPNQLISKYKVQKIIGFGSNGVVLAAFFNATPVAIKIIYKSKTSTNAPVPAEIDILKQFGSNSASTHLLQYIEDWQDQSAFYVVTELHGADWLKNTGSSTLRPVTFGLTHNNVFLRLSLPISTGSSDLWAWSYAHRAHMYATTGSPILPLEPVKKIVKQIENILVGQNTSVRLADFGHAKHASLGIKHYGTLEVSAPEFLPDSHFVSGELDGRAADVFALGIVLFSLVNATGEVPSVVRQVLAGQVGYAALVSCDFGEYPLDEVPDLDEDGWDLLFAMTRVDPTTRVSITQVLAHPFFADVVV</sequence>
<dbReference type="SUPFAM" id="SSF56112">
    <property type="entry name" value="Protein kinase-like (PK-like)"/>
    <property type="match status" value="1"/>
</dbReference>
<dbReference type="PROSITE" id="PS00107">
    <property type="entry name" value="PROTEIN_KINASE_ATP"/>
    <property type="match status" value="1"/>
</dbReference>
<dbReference type="GO" id="GO:0044773">
    <property type="term" value="P:mitotic DNA damage checkpoint signaling"/>
    <property type="evidence" value="ECO:0007669"/>
    <property type="project" value="TreeGrafter"/>
</dbReference>
<dbReference type="InterPro" id="IPR000719">
    <property type="entry name" value="Prot_kinase_dom"/>
</dbReference>
<evidence type="ECO:0000259" key="3">
    <source>
        <dbReference type="PROSITE" id="PS50011"/>
    </source>
</evidence>
<comment type="caution">
    <text evidence="4">The sequence shown here is derived from an EMBL/GenBank/DDBJ whole genome shotgun (WGS) entry which is preliminary data.</text>
</comment>
<feature type="binding site" evidence="1">
    <location>
        <position position="105"/>
    </location>
    <ligand>
        <name>ATP</name>
        <dbReference type="ChEBI" id="CHEBI:30616"/>
    </ligand>
</feature>
<keyword evidence="1" id="KW-0547">Nucleotide-binding</keyword>
<feature type="region of interest" description="Disordered" evidence="2">
    <location>
        <begin position="1"/>
        <end position="40"/>
    </location>
</feature>
<evidence type="ECO:0000256" key="1">
    <source>
        <dbReference type="PROSITE-ProRule" id="PRU10141"/>
    </source>
</evidence>
<dbReference type="STRING" id="329046.A0A1Y2CJ91"/>
<dbReference type="Proteomes" id="UP000193642">
    <property type="component" value="Unassembled WGS sequence"/>
</dbReference>
<dbReference type="GO" id="GO:0005634">
    <property type="term" value="C:nucleus"/>
    <property type="evidence" value="ECO:0007669"/>
    <property type="project" value="TreeGrafter"/>
</dbReference>
<dbReference type="Pfam" id="PF00069">
    <property type="entry name" value="Pkinase"/>
    <property type="match status" value="1"/>
</dbReference>
<evidence type="ECO:0000256" key="2">
    <source>
        <dbReference type="SAM" id="MobiDB-lite"/>
    </source>
</evidence>
<protein>
    <submittedName>
        <fullName evidence="4">Kinase-like protein</fullName>
    </submittedName>
</protein>
<organism evidence="4 5">
    <name type="scientific">Rhizoclosmatium globosum</name>
    <dbReference type="NCBI Taxonomy" id="329046"/>
    <lineage>
        <taxon>Eukaryota</taxon>
        <taxon>Fungi</taxon>
        <taxon>Fungi incertae sedis</taxon>
        <taxon>Chytridiomycota</taxon>
        <taxon>Chytridiomycota incertae sedis</taxon>
        <taxon>Chytridiomycetes</taxon>
        <taxon>Chytridiales</taxon>
        <taxon>Chytriomycetaceae</taxon>
        <taxon>Rhizoclosmatium</taxon>
    </lineage>
</organism>